<keyword evidence="2" id="KW-1185">Reference proteome</keyword>
<protein>
    <submittedName>
        <fullName evidence="1">Uncharacterized protein</fullName>
    </submittedName>
</protein>
<evidence type="ECO:0000313" key="2">
    <source>
        <dbReference type="Proteomes" id="UP000075886"/>
    </source>
</evidence>
<accession>A0A182QPD1</accession>
<dbReference type="EnsemblMetazoa" id="AFAF014199-RA">
    <property type="protein sequence ID" value="AFAF014199-PA"/>
    <property type="gene ID" value="AFAF014199"/>
</dbReference>
<reference evidence="1" key="2">
    <citation type="submission" date="2020-05" db="UniProtKB">
        <authorList>
            <consortium name="EnsemblMetazoa"/>
        </authorList>
    </citation>
    <scope>IDENTIFICATION</scope>
    <source>
        <strain evidence="1">FAR1</strain>
    </source>
</reference>
<dbReference type="EMBL" id="AXCN02001561">
    <property type="status" value="NOT_ANNOTATED_CDS"/>
    <property type="molecule type" value="Genomic_DNA"/>
</dbReference>
<proteinExistence type="predicted"/>
<evidence type="ECO:0000313" key="1">
    <source>
        <dbReference type="EnsemblMetazoa" id="AFAF014199-PA"/>
    </source>
</evidence>
<dbReference type="AlphaFoldDB" id="A0A182QPD1"/>
<sequence>MAQLALENTTALAACCYHCRDRSYFVGRHRSISQRSYTPSFRFSRQRRQTTASLSAGVKRRLCPCPKGGSSLRRRPLCLATASSCGGASEDDPCCARASVRGLTDRRRGSPDLNASANSVASIARSTSAKSSTSRRVVRSSTRVSYFHSSPHTGVPELVAMVTMLLLLLLLHCQPGFLDAPTHKSGVLEYLHNTIARDLVGLSLKHGHFLVPEPRLLGERIGDVWVLVEVVAELIRILGLVQSIFYHRRMGQGSLF</sequence>
<dbReference type="VEuPathDB" id="VectorBase:AFAF014199"/>
<name>A0A182QPD1_9DIPT</name>
<reference evidence="2" key="1">
    <citation type="submission" date="2014-01" db="EMBL/GenBank/DDBJ databases">
        <title>The Genome Sequence of Anopheles farauti FAR1 (V2).</title>
        <authorList>
            <consortium name="The Broad Institute Genomics Platform"/>
            <person name="Neafsey D.E."/>
            <person name="Besansky N."/>
            <person name="Howell P."/>
            <person name="Walton C."/>
            <person name="Young S.K."/>
            <person name="Zeng Q."/>
            <person name="Gargeya S."/>
            <person name="Fitzgerald M."/>
            <person name="Haas B."/>
            <person name="Abouelleil A."/>
            <person name="Allen A.W."/>
            <person name="Alvarado L."/>
            <person name="Arachchi H.M."/>
            <person name="Berlin A.M."/>
            <person name="Chapman S.B."/>
            <person name="Gainer-Dewar J."/>
            <person name="Goldberg J."/>
            <person name="Griggs A."/>
            <person name="Gujja S."/>
            <person name="Hansen M."/>
            <person name="Howarth C."/>
            <person name="Imamovic A."/>
            <person name="Ireland A."/>
            <person name="Larimer J."/>
            <person name="McCowan C."/>
            <person name="Murphy C."/>
            <person name="Pearson M."/>
            <person name="Poon T.W."/>
            <person name="Priest M."/>
            <person name="Roberts A."/>
            <person name="Saif S."/>
            <person name="Shea T."/>
            <person name="Sisk P."/>
            <person name="Sykes S."/>
            <person name="Wortman J."/>
            <person name="Nusbaum C."/>
            <person name="Birren B."/>
        </authorList>
    </citation>
    <scope>NUCLEOTIDE SEQUENCE [LARGE SCALE GENOMIC DNA]</scope>
    <source>
        <strain evidence="2">FAR1</strain>
    </source>
</reference>
<dbReference type="Proteomes" id="UP000075886">
    <property type="component" value="Unassembled WGS sequence"/>
</dbReference>
<organism evidence="1 2">
    <name type="scientific">Anopheles farauti</name>
    <dbReference type="NCBI Taxonomy" id="69004"/>
    <lineage>
        <taxon>Eukaryota</taxon>
        <taxon>Metazoa</taxon>
        <taxon>Ecdysozoa</taxon>
        <taxon>Arthropoda</taxon>
        <taxon>Hexapoda</taxon>
        <taxon>Insecta</taxon>
        <taxon>Pterygota</taxon>
        <taxon>Neoptera</taxon>
        <taxon>Endopterygota</taxon>
        <taxon>Diptera</taxon>
        <taxon>Nematocera</taxon>
        <taxon>Culicoidea</taxon>
        <taxon>Culicidae</taxon>
        <taxon>Anophelinae</taxon>
        <taxon>Anopheles</taxon>
    </lineage>
</organism>